<evidence type="ECO:0000313" key="2">
    <source>
        <dbReference type="EMBL" id="OGY51959.1"/>
    </source>
</evidence>
<keyword evidence="1" id="KW-0812">Transmembrane</keyword>
<keyword evidence="1" id="KW-0472">Membrane</keyword>
<comment type="caution">
    <text evidence="2">The sequence shown here is derived from an EMBL/GenBank/DDBJ whole genome shotgun (WGS) entry which is preliminary data.</text>
</comment>
<dbReference type="Proteomes" id="UP000177376">
    <property type="component" value="Unassembled WGS sequence"/>
</dbReference>
<proteinExistence type="predicted"/>
<gene>
    <name evidence="2" type="ORF">A3A02_01480</name>
</gene>
<organism evidence="2 3">
    <name type="scientific">Candidatus Buchananbacteria bacterium RIFCSPLOWO2_01_FULL_39_33</name>
    <dbReference type="NCBI Taxonomy" id="1797543"/>
    <lineage>
        <taxon>Bacteria</taxon>
        <taxon>Candidatus Buchananiibacteriota</taxon>
    </lineage>
</organism>
<name>A0A1G1YI39_9BACT</name>
<sequence>MVFMEERNYDQNQSGRLANQAQLEDLLRENLRYSQAIFSDLKKIKRHMMWRTIFNLLWLILILAPLIIAIFWLPQLISDYTKQFQDLTSQGQGSLDLLNQLQQLKQ</sequence>
<reference evidence="2 3" key="1">
    <citation type="journal article" date="2016" name="Nat. Commun.">
        <title>Thousands of microbial genomes shed light on interconnected biogeochemical processes in an aquifer system.</title>
        <authorList>
            <person name="Anantharaman K."/>
            <person name="Brown C.T."/>
            <person name="Hug L.A."/>
            <person name="Sharon I."/>
            <person name="Castelle C.J."/>
            <person name="Probst A.J."/>
            <person name="Thomas B.C."/>
            <person name="Singh A."/>
            <person name="Wilkins M.J."/>
            <person name="Karaoz U."/>
            <person name="Brodie E.L."/>
            <person name="Williams K.H."/>
            <person name="Hubbard S.S."/>
            <person name="Banfield J.F."/>
        </authorList>
    </citation>
    <scope>NUCLEOTIDE SEQUENCE [LARGE SCALE GENOMIC DNA]</scope>
</reference>
<feature type="transmembrane region" description="Helical" evidence="1">
    <location>
        <begin position="52"/>
        <end position="73"/>
    </location>
</feature>
<dbReference type="EMBL" id="MHIM01000028">
    <property type="protein sequence ID" value="OGY51959.1"/>
    <property type="molecule type" value="Genomic_DNA"/>
</dbReference>
<evidence type="ECO:0000313" key="3">
    <source>
        <dbReference type="Proteomes" id="UP000177376"/>
    </source>
</evidence>
<accession>A0A1G1YI39</accession>
<keyword evidence="1" id="KW-1133">Transmembrane helix</keyword>
<protein>
    <submittedName>
        <fullName evidence="2">Uncharacterized protein</fullName>
    </submittedName>
</protein>
<evidence type="ECO:0000256" key="1">
    <source>
        <dbReference type="SAM" id="Phobius"/>
    </source>
</evidence>
<dbReference type="AlphaFoldDB" id="A0A1G1YI39"/>